<proteinExistence type="predicted"/>
<dbReference type="EMBL" id="JAGILA010000001">
    <property type="protein sequence ID" value="MBP2234133.1"/>
    <property type="molecule type" value="Genomic_DNA"/>
</dbReference>
<dbReference type="Proteomes" id="UP000730739">
    <property type="component" value="Unassembled WGS sequence"/>
</dbReference>
<protein>
    <submittedName>
        <fullName evidence="1">Uncharacterized protein</fullName>
    </submittedName>
</protein>
<gene>
    <name evidence="1" type="ORF">J2Z31_000623</name>
</gene>
<organism evidence="1 2">
    <name type="scientific">Sinorhizobium kostiense</name>
    <dbReference type="NCBI Taxonomy" id="76747"/>
    <lineage>
        <taxon>Bacteria</taxon>
        <taxon>Pseudomonadati</taxon>
        <taxon>Pseudomonadota</taxon>
        <taxon>Alphaproteobacteria</taxon>
        <taxon>Hyphomicrobiales</taxon>
        <taxon>Rhizobiaceae</taxon>
        <taxon>Sinorhizobium/Ensifer group</taxon>
        <taxon>Sinorhizobium</taxon>
    </lineage>
</organism>
<accession>A0ABS4QU03</accession>
<keyword evidence="2" id="KW-1185">Reference proteome</keyword>
<name>A0ABS4QU03_9HYPH</name>
<reference evidence="1 2" key="1">
    <citation type="submission" date="2021-03" db="EMBL/GenBank/DDBJ databases">
        <title>Genomic Encyclopedia of Type Strains, Phase IV (KMG-IV): sequencing the most valuable type-strain genomes for metagenomic binning, comparative biology and taxonomic classification.</title>
        <authorList>
            <person name="Goeker M."/>
        </authorList>
    </citation>
    <scope>NUCLEOTIDE SEQUENCE [LARGE SCALE GENOMIC DNA]</scope>
    <source>
        <strain evidence="1 2">DSM 13372</strain>
    </source>
</reference>
<evidence type="ECO:0000313" key="2">
    <source>
        <dbReference type="Proteomes" id="UP000730739"/>
    </source>
</evidence>
<evidence type="ECO:0000313" key="1">
    <source>
        <dbReference type="EMBL" id="MBP2234133.1"/>
    </source>
</evidence>
<comment type="caution">
    <text evidence="1">The sequence shown here is derived from an EMBL/GenBank/DDBJ whole genome shotgun (WGS) entry which is preliminary data.</text>
</comment>
<sequence length="68" mass="7549">MEKSGPSGQKSLKRSHLPLVSQFWKERPIPDAMAGKGPELVQPFETFLSRIASDDRTRYRADGSSGDT</sequence>